<dbReference type="Proteomes" id="UP000002640">
    <property type="component" value="Unassembled WGS sequence"/>
</dbReference>
<accession>G4YZE5</accession>
<sequence>MPPKKKRYIRQHDARGRFVAAGEQKQKADHAKRKAQARARHWIKRALQLSTSDEDQTTAKCKKDDKQEADTLHATTEKMNTIEEGEANDSE</sequence>
<evidence type="ECO:0000313" key="2">
    <source>
        <dbReference type="EMBL" id="EGZ24620.1"/>
    </source>
</evidence>
<evidence type="ECO:0000313" key="3">
    <source>
        <dbReference type="Proteomes" id="UP000002640"/>
    </source>
</evidence>
<dbReference type="GeneID" id="20645306"/>
<dbReference type="KEGG" id="psoj:PHYSODRAFT_325722"/>
<evidence type="ECO:0000256" key="1">
    <source>
        <dbReference type="SAM" id="MobiDB-lite"/>
    </source>
</evidence>
<feature type="compositionally biased region" description="Basic and acidic residues" evidence="1">
    <location>
        <begin position="61"/>
        <end position="71"/>
    </location>
</feature>
<feature type="region of interest" description="Disordered" evidence="1">
    <location>
        <begin position="51"/>
        <end position="91"/>
    </location>
</feature>
<dbReference type="InParanoid" id="G4YZE5"/>
<keyword evidence="3" id="KW-1185">Reference proteome</keyword>
<proteinExistence type="predicted"/>
<reference evidence="2 3" key="1">
    <citation type="journal article" date="2006" name="Science">
        <title>Phytophthora genome sequences uncover evolutionary origins and mechanisms of pathogenesis.</title>
        <authorList>
            <person name="Tyler B.M."/>
            <person name="Tripathy S."/>
            <person name="Zhang X."/>
            <person name="Dehal P."/>
            <person name="Jiang R.H."/>
            <person name="Aerts A."/>
            <person name="Arredondo F.D."/>
            <person name="Baxter L."/>
            <person name="Bensasson D."/>
            <person name="Beynon J.L."/>
            <person name="Chapman J."/>
            <person name="Damasceno C.M."/>
            <person name="Dorrance A.E."/>
            <person name="Dou D."/>
            <person name="Dickerman A.W."/>
            <person name="Dubchak I.L."/>
            <person name="Garbelotto M."/>
            <person name="Gijzen M."/>
            <person name="Gordon S.G."/>
            <person name="Govers F."/>
            <person name="Grunwald N.J."/>
            <person name="Huang W."/>
            <person name="Ivors K.L."/>
            <person name="Jones R.W."/>
            <person name="Kamoun S."/>
            <person name="Krampis K."/>
            <person name="Lamour K.H."/>
            <person name="Lee M.K."/>
            <person name="McDonald W.H."/>
            <person name="Medina M."/>
            <person name="Meijer H.J."/>
            <person name="Nordberg E.K."/>
            <person name="Maclean D.J."/>
            <person name="Ospina-Giraldo M.D."/>
            <person name="Morris P.F."/>
            <person name="Phuntumart V."/>
            <person name="Putnam N.H."/>
            <person name="Rash S."/>
            <person name="Rose J.K."/>
            <person name="Sakihama Y."/>
            <person name="Salamov A.A."/>
            <person name="Savidor A."/>
            <person name="Scheuring C.F."/>
            <person name="Smith B.M."/>
            <person name="Sobral B.W."/>
            <person name="Terry A."/>
            <person name="Torto-Alalibo T.A."/>
            <person name="Win J."/>
            <person name="Xu Z."/>
            <person name="Zhang H."/>
            <person name="Grigoriev I.V."/>
            <person name="Rokhsar D.S."/>
            <person name="Boore J.L."/>
        </authorList>
    </citation>
    <scope>NUCLEOTIDE SEQUENCE [LARGE SCALE GENOMIC DNA]</scope>
    <source>
        <strain evidence="2 3">P6497</strain>
    </source>
</reference>
<gene>
    <name evidence="2" type="ORF">PHYSODRAFT_325722</name>
</gene>
<protein>
    <submittedName>
        <fullName evidence="2">Uncharacterized protein</fullName>
    </submittedName>
</protein>
<name>G4YZE5_PHYSP</name>
<dbReference type="EMBL" id="JH159152">
    <property type="protein sequence ID" value="EGZ24620.1"/>
    <property type="molecule type" value="Genomic_DNA"/>
</dbReference>
<dbReference type="AlphaFoldDB" id="G4YZE5"/>
<organism evidence="2 3">
    <name type="scientific">Phytophthora sojae (strain P6497)</name>
    <name type="common">Soybean stem and root rot agent</name>
    <name type="synonym">Phytophthora megasperma f. sp. glycines</name>
    <dbReference type="NCBI Taxonomy" id="1094619"/>
    <lineage>
        <taxon>Eukaryota</taxon>
        <taxon>Sar</taxon>
        <taxon>Stramenopiles</taxon>
        <taxon>Oomycota</taxon>
        <taxon>Peronosporomycetes</taxon>
        <taxon>Peronosporales</taxon>
        <taxon>Peronosporaceae</taxon>
        <taxon>Phytophthora</taxon>
    </lineage>
</organism>
<dbReference type="RefSeq" id="XP_009519908.1">
    <property type="nucleotide sequence ID" value="XM_009521613.1"/>
</dbReference>